<sequence>MQKAIMRNPHKQLSSPYEERISAFHFLLPVAKCHYTVIKMHHRCENVLLQFRYGLLYGHMNKNIKDIGKASIVPY</sequence>
<dbReference type="EMBL" id="CM029051">
    <property type="protein sequence ID" value="KAG2562404.1"/>
    <property type="molecule type" value="Genomic_DNA"/>
</dbReference>
<comment type="caution">
    <text evidence="1">The sequence shown here is derived from an EMBL/GenBank/DDBJ whole genome shotgun (WGS) entry which is preliminary data.</text>
</comment>
<evidence type="ECO:0000313" key="2">
    <source>
        <dbReference type="Proteomes" id="UP000823388"/>
    </source>
</evidence>
<name>A0A8T0PWN8_PANVG</name>
<dbReference type="AlphaFoldDB" id="A0A8T0PWN8"/>
<reference evidence="1 2" key="1">
    <citation type="submission" date="2020-05" db="EMBL/GenBank/DDBJ databases">
        <title>WGS assembly of Panicum virgatum.</title>
        <authorList>
            <person name="Lovell J.T."/>
            <person name="Jenkins J."/>
            <person name="Shu S."/>
            <person name="Juenger T.E."/>
            <person name="Schmutz J."/>
        </authorList>
    </citation>
    <scope>NUCLEOTIDE SEQUENCE [LARGE SCALE GENOMIC DNA]</scope>
    <source>
        <strain evidence="2">cv. AP13</strain>
    </source>
</reference>
<protein>
    <submittedName>
        <fullName evidence="1">Uncharacterized protein</fullName>
    </submittedName>
</protein>
<proteinExistence type="predicted"/>
<keyword evidence="2" id="KW-1185">Reference proteome</keyword>
<evidence type="ECO:0000313" key="1">
    <source>
        <dbReference type="EMBL" id="KAG2562404.1"/>
    </source>
</evidence>
<gene>
    <name evidence="1" type="ORF">PVAP13_8KG296601</name>
</gene>
<dbReference type="Proteomes" id="UP000823388">
    <property type="component" value="Chromosome 8K"/>
</dbReference>
<organism evidence="1 2">
    <name type="scientific">Panicum virgatum</name>
    <name type="common">Blackwell switchgrass</name>
    <dbReference type="NCBI Taxonomy" id="38727"/>
    <lineage>
        <taxon>Eukaryota</taxon>
        <taxon>Viridiplantae</taxon>
        <taxon>Streptophyta</taxon>
        <taxon>Embryophyta</taxon>
        <taxon>Tracheophyta</taxon>
        <taxon>Spermatophyta</taxon>
        <taxon>Magnoliopsida</taxon>
        <taxon>Liliopsida</taxon>
        <taxon>Poales</taxon>
        <taxon>Poaceae</taxon>
        <taxon>PACMAD clade</taxon>
        <taxon>Panicoideae</taxon>
        <taxon>Panicodae</taxon>
        <taxon>Paniceae</taxon>
        <taxon>Panicinae</taxon>
        <taxon>Panicum</taxon>
        <taxon>Panicum sect. Hiantes</taxon>
    </lineage>
</organism>
<accession>A0A8T0PWN8</accession>